<dbReference type="GO" id="GO:0005576">
    <property type="term" value="C:extracellular region"/>
    <property type="evidence" value="ECO:0007669"/>
    <property type="project" value="InterPro"/>
</dbReference>
<evidence type="ECO:0000256" key="1">
    <source>
        <dbReference type="PROSITE-ProRule" id="PRU00339"/>
    </source>
</evidence>
<dbReference type="Proteomes" id="UP000677228">
    <property type="component" value="Unassembled WGS sequence"/>
</dbReference>
<dbReference type="Pfam" id="PF03496">
    <property type="entry name" value="ADPrib_exo_Tox"/>
    <property type="match status" value="1"/>
</dbReference>
<evidence type="ECO:0000313" key="4">
    <source>
        <dbReference type="EMBL" id="CAF4065404.1"/>
    </source>
</evidence>
<dbReference type="InterPro" id="IPR019734">
    <property type="entry name" value="TPR_rpt"/>
</dbReference>
<dbReference type="Pfam" id="PF13181">
    <property type="entry name" value="TPR_8"/>
    <property type="match status" value="2"/>
</dbReference>
<dbReference type="SUPFAM" id="SSF48452">
    <property type="entry name" value="TPR-like"/>
    <property type="match status" value="3"/>
</dbReference>
<evidence type="ECO:0000313" key="3">
    <source>
        <dbReference type="EMBL" id="CAF1258487.1"/>
    </source>
</evidence>
<dbReference type="EMBL" id="CAJNOK010017146">
    <property type="protein sequence ID" value="CAF1258487.1"/>
    <property type="molecule type" value="Genomic_DNA"/>
</dbReference>
<dbReference type="SMART" id="SM00028">
    <property type="entry name" value="TPR"/>
    <property type="match status" value="5"/>
</dbReference>
<feature type="repeat" description="TPR" evidence="1">
    <location>
        <begin position="570"/>
        <end position="603"/>
    </location>
</feature>
<sequence length="824" mass="98811">MNDDEYVRFTQQSDIDLSKNILILNKNEKLIIIWFDAKVDEQMGQTLKQLHDNIILCCTIDKLIDSIHQIQNQKIILIVSGLHSRQTLILTHLNSRIDSVYIFCMNKQLYQDLLDSKNYPKLIGIYTSYDQLFKQLEKQIRTVLNHLSIFTLFDKHNKSTRDLEQESTGYLWYQLLRDTLMKFEITKNEQSKFEMIDYCRSYYHGDELNQRQIDEFEKKYDSSRAIQWYTRNHFPFDFVNKALRTEDVESLFKLRYFITDLCKQLKQIYDENLEFYHVFETTSVYRGLRLSDQDIEQLKQSRGKYISTNGFLSTSLKQEVAELFATNVMFEIKVDMLQTFAYIAQLSKVPDEEEVLFDLGAVFKIENVAFDGKKWVVSMIGDNTLELLNNDYITNLRKFYLPENDGFANNYPDIVYGYFLLTMGHESRGIDYFENLFKLTSPSTDYIKSLWIIYMLINAYTKNQQIDLLEKYETIACDVCMLLKTIAPSANEIYLQTLASRNYRKQQYDLALDYYITELKNPISLSKIQKFHHLIGLNYFNQENYFYSYKHQKQSLEILVEFYPNDNSISNRLMNMGRSLLYLDNYTESIKYFKKSYEIKKKCLPLQHPDYKQLYFLFSVTYYLNKQFDLCIQSCQMGLQIIDRSYDYEFYYFLAKSYFERKQYNLAIDYYFDLFKIEQNKIPKNEEKSDELVYLIEKCYKNKEEEDKLEINDYLKLLELYENYHFDRNIDATVYRYEALALLYENGKNYDEAMKYWSKLSTMNNIIEISNNNSKFCFHLGLCHFKMNQYDLAIDFFNKSQVRLPDSLALAFVIRFTRWHKETP</sequence>
<reference evidence="4" key="1">
    <citation type="submission" date="2021-02" db="EMBL/GenBank/DDBJ databases">
        <authorList>
            <person name="Nowell W R."/>
        </authorList>
    </citation>
    <scope>NUCLEOTIDE SEQUENCE</scope>
</reference>
<dbReference type="Gene3D" id="1.25.40.10">
    <property type="entry name" value="Tetratricopeptide repeat domain"/>
    <property type="match status" value="3"/>
</dbReference>
<gene>
    <name evidence="3" type="ORF">OVA965_LOCUS26616</name>
    <name evidence="4" type="ORF">TMI583_LOCUS27359</name>
</gene>
<evidence type="ECO:0000313" key="5">
    <source>
        <dbReference type="Proteomes" id="UP000682733"/>
    </source>
</evidence>
<dbReference type="PROSITE" id="PS51996">
    <property type="entry name" value="TR_MART"/>
    <property type="match status" value="1"/>
</dbReference>
<organism evidence="4 5">
    <name type="scientific">Didymodactylos carnosus</name>
    <dbReference type="NCBI Taxonomy" id="1234261"/>
    <lineage>
        <taxon>Eukaryota</taxon>
        <taxon>Metazoa</taxon>
        <taxon>Spiralia</taxon>
        <taxon>Gnathifera</taxon>
        <taxon>Rotifera</taxon>
        <taxon>Eurotatoria</taxon>
        <taxon>Bdelloidea</taxon>
        <taxon>Philodinida</taxon>
        <taxon>Philodinidae</taxon>
        <taxon>Didymodactylos</taxon>
    </lineage>
</organism>
<dbReference type="EMBL" id="CAJOBA010038701">
    <property type="protein sequence ID" value="CAF4065404.1"/>
    <property type="molecule type" value="Genomic_DNA"/>
</dbReference>
<proteinExistence type="predicted"/>
<dbReference type="Proteomes" id="UP000682733">
    <property type="component" value="Unassembled WGS sequence"/>
</dbReference>
<evidence type="ECO:0000259" key="2">
    <source>
        <dbReference type="Pfam" id="PF03496"/>
    </source>
</evidence>
<dbReference type="InterPro" id="IPR011990">
    <property type="entry name" value="TPR-like_helical_dom_sf"/>
</dbReference>
<dbReference type="AlphaFoldDB" id="A0A8S2PSR7"/>
<protein>
    <recommendedName>
        <fullName evidence="2">ADP ribosyltransferase domain-containing protein</fullName>
    </recommendedName>
</protein>
<dbReference type="Gene3D" id="3.90.176.10">
    <property type="entry name" value="Toxin ADP-ribosyltransferase, Chain A, domain 1"/>
    <property type="match status" value="1"/>
</dbReference>
<comment type="caution">
    <text evidence="4">The sequence shown here is derived from an EMBL/GenBank/DDBJ whole genome shotgun (WGS) entry which is preliminary data.</text>
</comment>
<keyword evidence="1" id="KW-0802">TPR repeat</keyword>
<name>A0A8S2PSR7_9BILA</name>
<feature type="domain" description="ADP ribosyltransferase" evidence="2">
    <location>
        <begin position="222"/>
        <end position="369"/>
    </location>
</feature>
<dbReference type="PROSITE" id="PS50005">
    <property type="entry name" value="TPR"/>
    <property type="match status" value="3"/>
</dbReference>
<feature type="repeat" description="TPR" evidence="1">
    <location>
        <begin position="648"/>
        <end position="681"/>
    </location>
</feature>
<dbReference type="SUPFAM" id="SSF56399">
    <property type="entry name" value="ADP-ribosylation"/>
    <property type="match status" value="1"/>
</dbReference>
<accession>A0A8S2PSR7</accession>
<feature type="repeat" description="TPR" evidence="1">
    <location>
        <begin position="774"/>
        <end position="807"/>
    </location>
</feature>
<dbReference type="InterPro" id="IPR003540">
    <property type="entry name" value="ADP-ribosyltransferase"/>
</dbReference>